<feature type="domain" description="Protein kinase" evidence="14">
    <location>
        <begin position="412"/>
        <end position="683"/>
    </location>
</feature>
<evidence type="ECO:0000256" key="6">
    <source>
        <dbReference type="ARBA" id="ARBA00022729"/>
    </source>
</evidence>
<dbReference type="GO" id="GO:0005524">
    <property type="term" value="F:ATP binding"/>
    <property type="evidence" value="ECO:0007669"/>
    <property type="project" value="UniProtKB-UniRule"/>
</dbReference>
<dbReference type="FunFam" id="1.10.510.10:FF:000468">
    <property type="entry name" value="PTI1-like tyrosine-protein kinase 3"/>
    <property type="match status" value="1"/>
</dbReference>
<dbReference type="Pfam" id="PF07714">
    <property type="entry name" value="PK_Tyr_Ser-Thr"/>
    <property type="match status" value="1"/>
</dbReference>
<evidence type="ECO:0000256" key="12">
    <source>
        <dbReference type="ARBA" id="ARBA00023157"/>
    </source>
</evidence>
<gene>
    <name evidence="15" type="ORF">HannXRQ_Chr04g0097571</name>
</gene>
<dbReference type="InterPro" id="IPR000719">
    <property type="entry name" value="Prot_kinase_dom"/>
</dbReference>
<dbReference type="AlphaFoldDB" id="A0A251UY01"/>
<evidence type="ECO:0000256" key="3">
    <source>
        <dbReference type="ARBA" id="ARBA00022527"/>
    </source>
</evidence>
<dbReference type="InterPro" id="IPR045272">
    <property type="entry name" value="ANXUR1/2-like"/>
</dbReference>
<keyword evidence="12" id="KW-1015">Disulfide bond</keyword>
<reference evidence="16" key="1">
    <citation type="journal article" date="2017" name="Nature">
        <title>The sunflower genome provides insights into oil metabolism, flowering and Asterid evolution.</title>
        <authorList>
            <person name="Badouin H."/>
            <person name="Gouzy J."/>
            <person name="Grassa C.J."/>
            <person name="Murat F."/>
            <person name="Staton S.E."/>
            <person name="Cottret L."/>
            <person name="Lelandais-Briere C."/>
            <person name="Owens G.L."/>
            <person name="Carrere S."/>
            <person name="Mayjonade B."/>
            <person name="Legrand L."/>
            <person name="Gill N."/>
            <person name="Kane N.C."/>
            <person name="Bowers J.E."/>
            <person name="Hubner S."/>
            <person name="Bellec A."/>
            <person name="Berard A."/>
            <person name="Berges H."/>
            <person name="Blanchet N."/>
            <person name="Boniface M.C."/>
            <person name="Brunel D."/>
            <person name="Catrice O."/>
            <person name="Chaidir N."/>
            <person name="Claudel C."/>
            <person name="Donnadieu C."/>
            <person name="Faraut T."/>
            <person name="Fievet G."/>
            <person name="Helmstetter N."/>
            <person name="King M."/>
            <person name="Knapp S.J."/>
            <person name="Lai Z."/>
            <person name="Le Paslier M.C."/>
            <person name="Lippi Y."/>
            <person name="Lorenzon L."/>
            <person name="Mandel J.R."/>
            <person name="Marage G."/>
            <person name="Marchand G."/>
            <person name="Marquand E."/>
            <person name="Bret-Mestries E."/>
            <person name="Morien E."/>
            <person name="Nambeesan S."/>
            <person name="Nguyen T."/>
            <person name="Pegot-Espagnet P."/>
            <person name="Pouilly N."/>
            <person name="Raftis F."/>
            <person name="Sallet E."/>
            <person name="Schiex T."/>
            <person name="Thomas J."/>
            <person name="Vandecasteele C."/>
            <person name="Vares D."/>
            <person name="Vear F."/>
            <person name="Vautrin S."/>
            <person name="Crespi M."/>
            <person name="Mangin B."/>
            <person name="Burke J.M."/>
            <person name="Salse J."/>
            <person name="Munos S."/>
            <person name="Vincourt P."/>
            <person name="Rieseberg L.H."/>
            <person name="Langlade N.B."/>
        </authorList>
    </citation>
    <scope>NUCLEOTIDE SEQUENCE [LARGE SCALE GENOMIC DNA]</scope>
    <source>
        <strain evidence="16">cv. SF193</strain>
    </source>
</reference>
<evidence type="ECO:0000256" key="5">
    <source>
        <dbReference type="ARBA" id="ARBA00022692"/>
    </source>
</evidence>
<keyword evidence="4" id="KW-0808">Transferase</keyword>
<keyword evidence="10" id="KW-1133">Transmembrane helix</keyword>
<name>A0A251UY01_HELAN</name>
<dbReference type="InterPro" id="IPR017441">
    <property type="entry name" value="Protein_kinase_ATP_BS"/>
</dbReference>
<dbReference type="InterPro" id="IPR001245">
    <property type="entry name" value="Ser-Thr/Tyr_kinase_cat_dom"/>
</dbReference>
<dbReference type="Gene3D" id="1.10.510.10">
    <property type="entry name" value="Transferase(Phosphotransferase) domain 1"/>
    <property type="match status" value="2"/>
</dbReference>
<evidence type="ECO:0000256" key="13">
    <source>
        <dbReference type="PROSITE-ProRule" id="PRU10141"/>
    </source>
</evidence>
<keyword evidence="8 15" id="KW-0418">Kinase</keyword>
<keyword evidence="11" id="KW-0472">Membrane</keyword>
<keyword evidence="9 13" id="KW-0067">ATP-binding</keyword>
<dbReference type="EMBL" id="CM007893">
    <property type="protein sequence ID" value="OTG27211.1"/>
    <property type="molecule type" value="Genomic_DNA"/>
</dbReference>
<dbReference type="GO" id="GO:0004672">
    <property type="term" value="F:protein kinase activity"/>
    <property type="evidence" value="ECO:0000318"/>
    <property type="project" value="GO_Central"/>
</dbReference>
<dbReference type="SUPFAM" id="SSF56112">
    <property type="entry name" value="Protein kinase-like (PK-like)"/>
    <property type="match status" value="2"/>
</dbReference>
<dbReference type="Pfam" id="PF00069">
    <property type="entry name" value="Pkinase"/>
    <property type="match status" value="1"/>
</dbReference>
<comment type="subcellular location">
    <subcellularLocation>
        <location evidence="1">Cell membrane</location>
        <topology evidence="1">Single-pass membrane protein</topology>
    </subcellularLocation>
</comment>
<dbReference type="InterPro" id="IPR008271">
    <property type="entry name" value="Ser/Thr_kinase_AS"/>
</dbReference>
<dbReference type="PROSITE" id="PS00108">
    <property type="entry name" value="PROTEIN_KINASE_ST"/>
    <property type="match status" value="1"/>
</dbReference>
<dbReference type="InterPro" id="IPR011009">
    <property type="entry name" value="Kinase-like_dom_sf"/>
</dbReference>
<proteinExistence type="predicted"/>
<dbReference type="PROSITE" id="PS50011">
    <property type="entry name" value="PROTEIN_KINASE_DOM"/>
    <property type="match status" value="2"/>
</dbReference>
<dbReference type="PROSITE" id="PS00107">
    <property type="entry name" value="PROTEIN_KINASE_ATP"/>
    <property type="match status" value="1"/>
</dbReference>
<evidence type="ECO:0000313" key="15">
    <source>
        <dbReference type="EMBL" id="OTG27211.1"/>
    </source>
</evidence>
<keyword evidence="5" id="KW-0812">Transmembrane</keyword>
<keyword evidence="2" id="KW-1003">Cell membrane</keyword>
<keyword evidence="16" id="KW-1185">Reference proteome</keyword>
<evidence type="ECO:0000256" key="8">
    <source>
        <dbReference type="ARBA" id="ARBA00022777"/>
    </source>
</evidence>
<accession>A0A251UY01</accession>
<dbReference type="PANTHER" id="PTHR27003:SF342">
    <property type="entry name" value="TYROSINE-PROTEIN KINASE, CSF-1_PDGF RECEPTOR FAMILY-RELATED"/>
    <property type="match status" value="1"/>
</dbReference>
<feature type="binding site" evidence="13">
    <location>
        <position position="101"/>
    </location>
    <ligand>
        <name>ATP</name>
        <dbReference type="ChEBI" id="CHEBI:30616"/>
    </ligand>
</feature>
<dbReference type="PANTHER" id="PTHR27003">
    <property type="entry name" value="OS07G0166700 PROTEIN"/>
    <property type="match status" value="1"/>
</dbReference>
<evidence type="ECO:0000256" key="7">
    <source>
        <dbReference type="ARBA" id="ARBA00022741"/>
    </source>
</evidence>
<evidence type="ECO:0000256" key="4">
    <source>
        <dbReference type="ARBA" id="ARBA00022679"/>
    </source>
</evidence>
<evidence type="ECO:0000256" key="11">
    <source>
        <dbReference type="ARBA" id="ARBA00023136"/>
    </source>
</evidence>
<evidence type="ECO:0000256" key="10">
    <source>
        <dbReference type="ARBA" id="ARBA00022989"/>
    </source>
</evidence>
<keyword evidence="7 13" id="KW-0547">Nucleotide-binding</keyword>
<protein>
    <submittedName>
        <fullName evidence="15">Putative serine/threonine-protein kinase, active site, Tyrosine-protein kinase, receptor ROR</fullName>
    </submittedName>
</protein>
<dbReference type="Gene3D" id="3.30.200.20">
    <property type="entry name" value="Phosphorylase Kinase, domain 1"/>
    <property type="match status" value="2"/>
</dbReference>
<dbReference type="OMA" id="WISAFHP"/>
<dbReference type="InParanoid" id="A0A251UY01"/>
<dbReference type="GO" id="GO:0005886">
    <property type="term" value="C:plasma membrane"/>
    <property type="evidence" value="ECO:0000318"/>
    <property type="project" value="GO_Central"/>
</dbReference>
<evidence type="ECO:0000256" key="2">
    <source>
        <dbReference type="ARBA" id="ARBA00022475"/>
    </source>
</evidence>
<dbReference type="Proteomes" id="UP000215914">
    <property type="component" value="Chromosome 4"/>
</dbReference>
<sequence length="684" mass="77056">MHHHLPLSGDLGVPSSQTRTLVNTWIIGSICNISEPATSSSVPVTSSSVQGPHPFRLIELSEIRKATENFDESLVIGKGGFGKVYKGNMINGESLLVVAIKRLDSESRQGAAEFETEVKMLSTLRHRNIVSLIGCCIHEQEKILVYEYMSKGSLYDHLHKRGTSLSWPRRLNICLDAGRGLSYLHNHVAVDYGVIHRDFKSENILLHESWTAKVSDFGLSKACPTNMLSDYVSESGKGTFGYMDPNIFRSGKITRKSDVFAFGVLLLEVLCRRRAVSKNLGEQEPQGLVAWFQTKKEENLDHIVDSEIRSEIHRKCLEQFIRLAENCLHDKPEERPNMDMVVTTLELLIFSQEKANTQAGGKTIFSRLVDRLPFPSRGEKSEMIEVRAHFQSPNPTLKEVKFADLKKATKNFSMDMRIPPTYVGRVFLAWVEQNTLAPSKERDGIAIAVKRHIPSAKWLAEKNILGQLAHPNIIKLLGYSNNENENLLVYEYMPNKSFLEFFCTETISWEIRLLIMIGVARALAYLHLKNIIHGGLEPSHILLDEDLSAKLGGFGLATNGPETHVLTEVEGRRGYMDPNYQSNGQLTLKSDIYGFGVMLLKSITGRSFFFLHENQTLVDCATGIHTNRRNVKEIIDPRLEDNYSLQSVSECFSLAVRCVSNNPADRPSSEEVLQNLEQIHALYK</sequence>
<evidence type="ECO:0000256" key="1">
    <source>
        <dbReference type="ARBA" id="ARBA00004162"/>
    </source>
</evidence>
<dbReference type="FunFam" id="3.30.200.20:FF:000039">
    <property type="entry name" value="receptor-like protein kinase FERONIA"/>
    <property type="match status" value="1"/>
</dbReference>
<dbReference type="CDD" id="cd14066">
    <property type="entry name" value="STKc_IRAK"/>
    <property type="match status" value="1"/>
</dbReference>
<feature type="domain" description="Protein kinase" evidence="14">
    <location>
        <begin position="70"/>
        <end position="348"/>
    </location>
</feature>
<evidence type="ECO:0000313" key="16">
    <source>
        <dbReference type="Proteomes" id="UP000215914"/>
    </source>
</evidence>
<keyword evidence="3" id="KW-0723">Serine/threonine-protein kinase</keyword>
<keyword evidence="15" id="KW-0675">Receptor</keyword>
<dbReference type="GO" id="GO:0051707">
    <property type="term" value="P:response to other organism"/>
    <property type="evidence" value="ECO:0007669"/>
    <property type="project" value="UniProtKB-ARBA"/>
</dbReference>
<keyword evidence="6" id="KW-0732">Signal</keyword>
<evidence type="ECO:0000256" key="9">
    <source>
        <dbReference type="ARBA" id="ARBA00022840"/>
    </source>
</evidence>
<organism evidence="15 16">
    <name type="scientific">Helianthus annuus</name>
    <name type="common">Common sunflower</name>
    <dbReference type="NCBI Taxonomy" id="4232"/>
    <lineage>
        <taxon>Eukaryota</taxon>
        <taxon>Viridiplantae</taxon>
        <taxon>Streptophyta</taxon>
        <taxon>Embryophyta</taxon>
        <taxon>Tracheophyta</taxon>
        <taxon>Spermatophyta</taxon>
        <taxon>Magnoliopsida</taxon>
        <taxon>eudicotyledons</taxon>
        <taxon>Gunneridae</taxon>
        <taxon>Pentapetalae</taxon>
        <taxon>asterids</taxon>
        <taxon>campanulids</taxon>
        <taxon>Asterales</taxon>
        <taxon>Asteraceae</taxon>
        <taxon>Asteroideae</taxon>
        <taxon>Heliantheae alliance</taxon>
        <taxon>Heliantheae</taxon>
        <taxon>Helianthus</taxon>
    </lineage>
</organism>
<dbReference type="GO" id="GO:0004714">
    <property type="term" value="F:transmembrane receptor protein tyrosine kinase activity"/>
    <property type="evidence" value="ECO:0007669"/>
    <property type="project" value="InterPro"/>
</dbReference>
<evidence type="ECO:0000259" key="14">
    <source>
        <dbReference type="PROSITE" id="PS50011"/>
    </source>
</evidence>
<dbReference type="GO" id="GO:0004674">
    <property type="term" value="F:protein serine/threonine kinase activity"/>
    <property type="evidence" value="ECO:0007669"/>
    <property type="project" value="UniProtKB-KW"/>
</dbReference>